<dbReference type="SUPFAM" id="SSF55874">
    <property type="entry name" value="ATPase domain of HSP90 chaperone/DNA topoisomerase II/histidine kinase"/>
    <property type="match status" value="1"/>
</dbReference>
<evidence type="ECO:0000256" key="1">
    <source>
        <dbReference type="SAM" id="Phobius"/>
    </source>
</evidence>
<protein>
    <recommendedName>
        <fullName evidence="2">Sensor histidine kinase NatK-like C-terminal domain-containing protein</fullName>
    </recommendedName>
</protein>
<keyword evidence="1" id="KW-0472">Membrane</keyword>
<dbReference type="AlphaFoldDB" id="I6ZXJ3"/>
<dbReference type="Pfam" id="PF14501">
    <property type="entry name" value="HATPase_c_5"/>
    <property type="match status" value="1"/>
</dbReference>
<feature type="domain" description="Sensor histidine kinase NatK-like C-terminal" evidence="2">
    <location>
        <begin position="328"/>
        <end position="432"/>
    </location>
</feature>
<keyword evidence="1" id="KW-1133">Transmembrane helix</keyword>
<reference evidence="3" key="2">
    <citation type="journal article" date="2012" name="BMC Genomics">
        <title>Metagenomic analysis reveals a functional signature for biomass degradation by cecal microbiota in the leaf-eating flying squirrel (Petaurista alborufus lena).</title>
        <authorList>
            <person name="Lu H.P."/>
            <person name="Wang Y.B."/>
            <person name="Huang S.W."/>
            <person name="Lin C.Y."/>
            <person name="Wu M."/>
            <person name="Hsieh C.H."/>
            <person name="Yu H.T."/>
        </authorList>
    </citation>
    <scope>NUCLEOTIDE SEQUENCE</scope>
</reference>
<accession>I6ZXJ3</accession>
<dbReference type="CDD" id="cd16935">
    <property type="entry name" value="HATPase_AgrC-ComD-like"/>
    <property type="match status" value="1"/>
</dbReference>
<name>I6ZXJ3_9BACT</name>
<feature type="transmembrane region" description="Helical" evidence="1">
    <location>
        <begin position="163"/>
        <end position="181"/>
    </location>
</feature>
<feature type="transmembrane region" description="Helical" evidence="1">
    <location>
        <begin position="193"/>
        <end position="214"/>
    </location>
</feature>
<reference evidence="3" key="1">
    <citation type="submission" date="2011-12" db="EMBL/GenBank/DDBJ databases">
        <authorList>
            <person name="Lu H.-P."/>
            <person name="Wang Y.-B."/>
            <person name="Huang S.-W."/>
            <person name="Lin C.-Y."/>
            <person name="Wu M."/>
            <person name="Hsieh C.-H."/>
            <person name="Yu H.-T."/>
        </authorList>
    </citation>
    <scope>NUCLEOTIDE SEQUENCE</scope>
</reference>
<dbReference type="InterPro" id="IPR036890">
    <property type="entry name" value="HATPase_C_sf"/>
</dbReference>
<dbReference type="Gene3D" id="3.30.565.10">
    <property type="entry name" value="Histidine kinase-like ATPase, C-terminal domain"/>
    <property type="match status" value="1"/>
</dbReference>
<organism evidence="3">
    <name type="scientific">uncultured bacterium scaffold00090</name>
    <dbReference type="NCBI Taxonomy" id="1132476"/>
    <lineage>
        <taxon>Bacteria</taxon>
        <taxon>environmental samples</taxon>
    </lineage>
</organism>
<proteinExistence type="predicted"/>
<evidence type="ECO:0000313" key="3">
    <source>
        <dbReference type="EMBL" id="AFN84569.1"/>
    </source>
</evidence>
<sequence length="435" mass="50263">MEGIHFISCIRFSMQLFMAEAMFALAWKRKKYFVLRLAGGIGGYLLLSWLVFWGFTSIPGNMPIVYTAYYTSLFCLSLGVMWTSFQITGKEILFAGVCGYAAQHIGFAVYMIVYELSGLVLIGVWDFIFFRILPYLLVDFLIYFALIRRYEGKSELKERDIRMILLALVILLTVVFLSVLVDSRMFREASGLLTNVLCKIYAVFCCALSIFIAFNLSRQNRILHENEMMEHMLHSLREQQKLSRENINIINIKCHDLKYRISQISRIEDSKDQKEYIESVKNAVAIYDNIYHTGNDALDLVLTEKSLLCDEYNIKMSCMIDGSGLSFMNTTDVYALFGNLLDNAIESVIKEADEEKRIISIRMAGKNQGYHIHMDNYCNEAIVFDDGLPVTTKTDKAYHGFGVRSIRYIVDKYKGDMRMYAGEDRFQVDILFYRQ</sequence>
<evidence type="ECO:0000259" key="2">
    <source>
        <dbReference type="Pfam" id="PF14501"/>
    </source>
</evidence>
<feature type="transmembrane region" description="Helical" evidence="1">
    <location>
        <begin position="92"/>
        <end position="113"/>
    </location>
</feature>
<dbReference type="InterPro" id="IPR032834">
    <property type="entry name" value="NatK-like_C"/>
</dbReference>
<feature type="transmembrane region" description="Helical" evidence="1">
    <location>
        <begin position="33"/>
        <end position="55"/>
    </location>
</feature>
<dbReference type="EMBL" id="JQ335998">
    <property type="protein sequence ID" value="AFN84569.1"/>
    <property type="molecule type" value="Genomic_DNA"/>
</dbReference>
<feature type="transmembrane region" description="Helical" evidence="1">
    <location>
        <begin position="119"/>
        <end position="142"/>
    </location>
</feature>
<feature type="transmembrane region" description="Helical" evidence="1">
    <location>
        <begin position="67"/>
        <end position="85"/>
    </location>
</feature>
<keyword evidence="1" id="KW-0812">Transmembrane</keyword>